<dbReference type="EMBL" id="LWGR01000019">
    <property type="protein sequence ID" value="KZM69614.1"/>
    <property type="molecule type" value="Genomic_DNA"/>
</dbReference>
<reference evidence="1 2" key="1">
    <citation type="submission" date="2016-04" db="EMBL/GenBank/DDBJ databases">
        <authorList>
            <person name="Evans L.H."/>
            <person name="Alamgir A."/>
            <person name="Owens N."/>
            <person name="Weber N.D."/>
            <person name="Virtaneva K."/>
            <person name="Barbian K."/>
            <person name="Babar A."/>
            <person name="Rosenke K."/>
        </authorList>
    </citation>
    <scope>NUCLEOTIDE SEQUENCE [LARGE SCALE GENOMIC DNA]</scope>
    <source>
        <strain evidence="1 2">IFM 0406</strain>
    </source>
</reference>
<protein>
    <submittedName>
        <fullName evidence="1">Uncharacterized protein</fullName>
    </submittedName>
</protein>
<dbReference type="AlphaFoldDB" id="A0A164INX3"/>
<keyword evidence="2" id="KW-1185">Reference proteome</keyword>
<sequence length="62" mass="6836">MIPDSASRSPGKEPLHISFLLEVPNLPGNRLVEGLVYLSPDLCPVTNSRGVLRYIQFDVTRG</sequence>
<name>A0A164INX3_9NOCA</name>
<gene>
    <name evidence="1" type="ORF">AWN90_07485</name>
</gene>
<proteinExistence type="predicted"/>
<comment type="caution">
    <text evidence="1">The sequence shown here is derived from an EMBL/GenBank/DDBJ whole genome shotgun (WGS) entry which is preliminary data.</text>
</comment>
<organism evidence="1 2">
    <name type="scientific">Nocardia terpenica</name>
    <dbReference type="NCBI Taxonomy" id="455432"/>
    <lineage>
        <taxon>Bacteria</taxon>
        <taxon>Bacillati</taxon>
        <taxon>Actinomycetota</taxon>
        <taxon>Actinomycetes</taxon>
        <taxon>Mycobacteriales</taxon>
        <taxon>Nocardiaceae</taxon>
        <taxon>Nocardia</taxon>
    </lineage>
</organism>
<dbReference type="Proteomes" id="UP000076512">
    <property type="component" value="Unassembled WGS sequence"/>
</dbReference>
<evidence type="ECO:0000313" key="2">
    <source>
        <dbReference type="Proteomes" id="UP000076512"/>
    </source>
</evidence>
<evidence type="ECO:0000313" key="1">
    <source>
        <dbReference type="EMBL" id="KZM69614.1"/>
    </source>
</evidence>
<accession>A0A164INX3</accession>
<dbReference type="STRING" id="455432.AWN90_07485"/>